<feature type="region of interest" description="Disordered" evidence="1">
    <location>
        <begin position="182"/>
        <end position="220"/>
    </location>
</feature>
<feature type="domain" description="Anti sigma-E protein RseA N-terminal" evidence="3">
    <location>
        <begin position="5"/>
        <end position="83"/>
    </location>
</feature>
<dbReference type="Pfam" id="PF03872">
    <property type="entry name" value="RseA_N"/>
    <property type="match status" value="1"/>
</dbReference>
<keyword evidence="2" id="KW-0812">Transmembrane</keyword>
<dbReference type="RefSeq" id="WP_133586916.1">
    <property type="nucleotide sequence ID" value="NZ_CP037953.1"/>
</dbReference>
<dbReference type="PANTHER" id="PTHR38104:SF1">
    <property type="entry name" value="ANTI-SIGMA-E FACTOR RSEA"/>
    <property type="match status" value="1"/>
</dbReference>
<dbReference type="OrthoDB" id="6194196at2"/>
<evidence type="ECO:0000313" key="5">
    <source>
        <dbReference type="Proteomes" id="UP000295375"/>
    </source>
</evidence>
<gene>
    <name evidence="4" type="ORF">EV696_10126</name>
</gene>
<comment type="caution">
    <text evidence="4">The sequence shown here is derived from an EMBL/GenBank/DDBJ whole genome shotgun (WGS) entry which is preliminary data.</text>
</comment>
<dbReference type="SUPFAM" id="SSF89069">
    <property type="entry name" value="N-terminal, cytoplasmic domain of anti-sigmaE factor RseA"/>
    <property type="match status" value="1"/>
</dbReference>
<feature type="compositionally biased region" description="Basic and acidic residues" evidence="1">
    <location>
        <begin position="186"/>
        <end position="220"/>
    </location>
</feature>
<accession>A0A4V3D8B1</accession>
<dbReference type="GO" id="GO:0016989">
    <property type="term" value="F:sigma factor antagonist activity"/>
    <property type="evidence" value="ECO:0007669"/>
    <property type="project" value="InterPro"/>
</dbReference>
<sequence>MNSKHEQISALMDDQPVSSSALDDVLGNDDNIHAWSRYHLIRDALQNELQQESITDISQRVSLALVDEPAILAPANIKKPRKTSQSIVGFAMAASVFFVALLGWQQLQAPAVTPEQNAPITDLVANETQIAPVTKVTAQPAIDEERARLEDMLITHTEAVSANGINLMMPYTRVVSARLELPTGAEKAEQPESAKQEQAKDDETKAENEPARDANNGDKE</sequence>
<dbReference type="InterPro" id="IPR036147">
    <property type="entry name" value="Anti-sigma_E_RseA_N_sf"/>
</dbReference>
<feature type="transmembrane region" description="Helical" evidence="2">
    <location>
        <begin position="87"/>
        <end position="104"/>
    </location>
</feature>
<evidence type="ECO:0000256" key="1">
    <source>
        <dbReference type="SAM" id="MobiDB-lite"/>
    </source>
</evidence>
<evidence type="ECO:0000313" key="4">
    <source>
        <dbReference type="EMBL" id="TDQ51057.1"/>
    </source>
</evidence>
<dbReference type="InterPro" id="IPR052383">
    <property type="entry name" value="Anti-sigma-E_RseA-like"/>
</dbReference>
<dbReference type="EMBL" id="SNYM01000001">
    <property type="protein sequence ID" value="TDQ51057.1"/>
    <property type="molecule type" value="Genomic_DNA"/>
</dbReference>
<protein>
    <submittedName>
        <fullName evidence="4">Anti sigma-E protein RseA</fullName>
    </submittedName>
</protein>
<keyword evidence="2" id="KW-1133">Transmembrane helix</keyword>
<organism evidence="4 5">
    <name type="scientific">Permianibacter aggregans</name>
    <dbReference type="NCBI Taxonomy" id="1510150"/>
    <lineage>
        <taxon>Bacteria</taxon>
        <taxon>Pseudomonadati</taxon>
        <taxon>Pseudomonadota</taxon>
        <taxon>Gammaproteobacteria</taxon>
        <taxon>Pseudomonadales</taxon>
        <taxon>Pseudomonadaceae</taxon>
        <taxon>Permianibacter</taxon>
    </lineage>
</organism>
<dbReference type="InterPro" id="IPR005572">
    <property type="entry name" value="Anti-sigma_E_RseA_N"/>
</dbReference>
<dbReference type="Proteomes" id="UP000295375">
    <property type="component" value="Unassembled WGS sequence"/>
</dbReference>
<evidence type="ECO:0000256" key="2">
    <source>
        <dbReference type="SAM" id="Phobius"/>
    </source>
</evidence>
<dbReference type="Gene3D" id="1.10.10.880">
    <property type="entry name" value="Anti sigma-E protein RseA, N-terminal domain"/>
    <property type="match status" value="1"/>
</dbReference>
<dbReference type="PANTHER" id="PTHR38104">
    <property type="match status" value="1"/>
</dbReference>
<name>A0A4V3D8B1_9GAMM</name>
<dbReference type="AlphaFoldDB" id="A0A4V3D8B1"/>
<proteinExistence type="predicted"/>
<evidence type="ECO:0000259" key="3">
    <source>
        <dbReference type="Pfam" id="PF03872"/>
    </source>
</evidence>
<reference evidence="4 5" key="1">
    <citation type="submission" date="2019-03" db="EMBL/GenBank/DDBJ databases">
        <title>Genomic Encyclopedia of Type Strains, Phase IV (KMG-IV): sequencing the most valuable type-strain genomes for metagenomic binning, comparative biology and taxonomic classification.</title>
        <authorList>
            <person name="Goeker M."/>
        </authorList>
    </citation>
    <scope>NUCLEOTIDE SEQUENCE [LARGE SCALE GENOMIC DNA]</scope>
    <source>
        <strain evidence="4 5">DSM 103792</strain>
    </source>
</reference>
<dbReference type="CDD" id="cd16328">
    <property type="entry name" value="RseA_N"/>
    <property type="match status" value="1"/>
</dbReference>
<keyword evidence="2" id="KW-0472">Membrane</keyword>
<keyword evidence="5" id="KW-1185">Reference proteome</keyword>